<dbReference type="Pfam" id="PF12224">
    <property type="entry name" value="Amidoligase_2"/>
    <property type="match status" value="1"/>
</dbReference>
<dbReference type="PANTHER" id="PTHR36847">
    <property type="entry name" value="AMIDOLIGASE ENZYME"/>
    <property type="match status" value="1"/>
</dbReference>
<dbReference type="VEuPathDB" id="FungiDB:GMDG_00514"/>
<dbReference type="GeneID" id="36284353"/>
<dbReference type="PANTHER" id="PTHR36847:SF1">
    <property type="entry name" value="AMIDOLIGASE ENZYME"/>
    <property type="match status" value="1"/>
</dbReference>
<dbReference type="eggNOG" id="ENOG502SUNA">
    <property type="taxonomic scope" value="Eukaryota"/>
</dbReference>
<organism evidence="1">
    <name type="scientific">Pseudogymnoascus destructans</name>
    <dbReference type="NCBI Taxonomy" id="655981"/>
    <lineage>
        <taxon>Eukaryota</taxon>
        <taxon>Fungi</taxon>
        <taxon>Dikarya</taxon>
        <taxon>Ascomycota</taxon>
        <taxon>Pezizomycotina</taxon>
        <taxon>Leotiomycetes</taxon>
        <taxon>Thelebolales</taxon>
        <taxon>Thelebolaceae</taxon>
        <taxon>Pseudogymnoascus</taxon>
    </lineage>
</organism>
<reference evidence="1" key="1">
    <citation type="submission" date="2016-03" db="EMBL/GenBank/DDBJ databases">
        <title>Updated assembly of Pseudogymnoascus destructans, the fungus causing white-nose syndrome of bats.</title>
        <authorList>
            <person name="Palmer J.M."/>
            <person name="Drees K.P."/>
            <person name="Foster J.T."/>
            <person name="Lindner D.L."/>
        </authorList>
    </citation>
    <scope>NUCLEOTIDE SEQUENCE [LARGE SCALE GENOMIC DNA]</scope>
    <source>
        <strain evidence="1">20631-21</strain>
    </source>
</reference>
<name>A0A177ALM4_9PEZI</name>
<evidence type="ECO:0008006" key="2">
    <source>
        <dbReference type="Google" id="ProtNLM"/>
    </source>
</evidence>
<dbReference type="Proteomes" id="UP000077154">
    <property type="component" value="Unassembled WGS sequence"/>
</dbReference>
<evidence type="ECO:0000313" key="1">
    <source>
        <dbReference type="EMBL" id="OAF62730.1"/>
    </source>
</evidence>
<dbReference type="OrthoDB" id="412402at2759"/>
<gene>
    <name evidence="1" type="ORF">VC83_01262</name>
</gene>
<proteinExistence type="predicted"/>
<accession>A0A177ALM4</accession>
<sequence length="351" mass="39736">MPAAFTFGIEVEYLVPFIYTGDIDPEPKDRRTIDRTPPNTNDFSDATGIVIDNRVYDRVRRTLRDVGLPAAVMPELPIGSLPTQWEPVRDESLVEDDDMADLYGNCFVPLEIRSPVLSADRAGFRAVRLAIDALVSKHRLLITDTCGYHVHVGKGKEGFSLPALKNIAAFLWVFGPQLGTLHPPYRHTIGYASSMRKRSNISHHAEDLREGIREIYAAKTARRLVYLIHWTDPDEKFESDDVFIRNMAYNFVNIVHEEGKKTIEFRQFCSTTDSLHVKMWAEVCTGIVMACSERSEAEWSAFLYDAAATEESRPKVVLNIAQLLSRIGLGDQANWAQQRSQELGYRICSIQ</sequence>
<dbReference type="RefSeq" id="XP_024328002.1">
    <property type="nucleotide sequence ID" value="XM_024464945.1"/>
</dbReference>
<dbReference type="InterPro" id="IPR022025">
    <property type="entry name" value="Amidoligase_2"/>
</dbReference>
<protein>
    <recommendedName>
        <fullName evidence="2">Amidoligase enzyme</fullName>
    </recommendedName>
</protein>
<dbReference type="AlphaFoldDB" id="A0A177ALM4"/>
<dbReference type="EMBL" id="KV441387">
    <property type="protein sequence ID" value="OAF62730.1"/>
    <property type="molecule type" value="Genomic_DNA"/>
</dbReference>